<feature type="compositionally biased region" description="Acidic residues" evidence="1">
    <location>
        <begin position="14"/>
        <end position="26"/>
    </location>
</feature>
<feature type="compositionally biased region" description="Low complexity" evidence="1">
    <location>
        <begin position="47"/>
        <end position="60"/>
    </location>
</feature>
<keyword evidence="3" id="KW-1185">Reference proteome</keyword>
<proteinExistence type="predicted"/>
<evidence type="ECO:0000256" key="1">
    <source>
        <dbReference type="SAM" id="MobiDB-lite"/>
    </source>
</evidence>
<evidence type="ECO:0000313" key="2">
    <source>
        <dbReference type="EMBL" id="EFC44755.1"/>
    </source>
</evidence>
<dbReference type="RefSeq" id="XP_002677499.1">
    <property type="nucleotide sequence ID" value="XM_002677453.1"/>
</dbReference>
<name>D2VE91_NAEGR</name>
<sequence>MKRSFSDSNSSHNDDDEEEDAYNDDESSNKTSEPVLESNRKKKRQESSFVSSPTSSSSESTDGNVEQPSIEVNQLFPYPEDCLPVCRSDNHNNIIIDNDNDESDVASVNNDEELAAIATELIDTDHCVHYNIISINNINNNVADVLPVHGAHLLPCFYSESIQLVDSLFDDDSEVNTARLEEDEEKSFFFHLPIMSKIQIHQMMRIL</sequence>
<dbReference type="KEGG" id="ngr:NAEGRDRAFT_48843"/>
<reference evidence="2 3" key="1">
    <citation type="journal article" date="2010" name="Cell">
        <title>The genome of Naegleria gruberi illuminates early eukaryotic versatility.</title>
        <authorList>
            <person name="Fritz-Laylin L.K."/>
            <person name="Prochnik S.E."/>
            <person name="Ginger M.L."/>
            <person name="Dacks J.B."/>
            <person name="Carpenter M.L."/>
            <person name="Field M.C."/>
            <person name="Kuo A."/>
            <person name="Paredez A."/>
            <person name="Chapman J."/>
            <person name="Pham J."/>
            <person name="Shu S."/>
            <person name="Neupane R."/>
            <person name="Cipriano M."/>
            <person name="Mancuso J."/>
            <person name="Tu H."/>
            <person name="Salamov A."/>
            <person name="Lindquist E."/>
            <person name="Shapiro H."/>
            <person name="Lucas S."/>
            <person name="Grigoriev I.V."/>
            <person name="Cande W.Z."/>
            <person name="Fulton C."/>
            <person name="Rokhsar D.S."/>
            <person name="Dawson S.C."/>
        </authorList>
    </citation>
    <scope>NUCLEOTIDE SEQUENCE [LARGE SCALE GENOMIC DNA]</scope>
    <source>
        <strain evidence="2 3">NEG-M</strain>
    </source>
</reference>
<dbReference type="AlphaFoldDB" id="D2VE91"/>
<dbReference type="InParanoid" id="D2VE91"/>
<dbReference type="EMBL" id="GG738866">
    <property type="protein sequence ID" value="EFC44755.1"/>
    <property type="molecule type" value="Genomic_DNA"/>
</dbReference>
<organism evidence="3">
    <name type="scientific">Naegleria gruberi</name>
    <name type="common">Amoeba</name>
    <dbReference type="NCBI Taxonomy" id="5762"/>
    <lineage>
        <taxon>Eukaryota</taxon>
        <taxon>Discoba</taxon>
        <taxon>Heterolobosea</taxon>
        <taxon>Tetramitia</taxon>
        <taxon>Eutetramitia</taxon>
        <taxon>Vahlkampfiidae</taxon>
        <taxon>Naegleria</taxon>
    </lineage>
</organism>
<accession>D2VE91</accession>
<evidence type="ECO:0000313" key="3">
    <source>
        <dbReference type="Proteomes" id="UP000006671"/>
    </source>
</evidence>
<feature type="compositionally biased region" description="Low complexity" evidence="1">
    <location>
        <begin position="1"/>
        <end position="11"/>
    </location>
</feature>
<gene>
    <name evidence="2" type="ORF">NAEGRDRAFT_48843</name>
</gene>
<dbReference type="VEuPathDB" id="AmoebaDB:NAEGRDRAFT_48843"/>
<protein>
    <submittedName>
        <fullName evidence="2">Predicted protein</fullName>
    </submittedName>
</protein>
<dbReference type="GeneID" id="8848289"/>
<feature type="region of interest" description="Disordered" evidence="1">
    <location>
        <begin position="1"/>
        <end position="67"/>
    </location>
</feature>
<dbReference type="Proteomes" id="UP000006671">
    <property type="component" value="Unassembled WGS sequence"/>
</dbReference>